<organism evidence="1 2">
    <name type="scientific">Nelumbo nucifera</name>
    <name type="common">Sacred lotus</name>
    <dbReference type="NCBI Taxonomy" id="4432"/>
    <lineage>
        <taxon>Eukaryota</taxon>
        <taxon>Viridiplantae</taxon>
        <taxon>Streptophyta</taxon>
        <taxon>Embryophyta</taxon>
        <taxon>Tracheophyta</taxon>
        <taxon>Spermatophyta</taxon>
        <taxon>Magnoliopsida</taxon>
        <taxon>Proteales</taxon>
        <taxon>Nelumbonaceae</taxon>
        <taxon>Nelumbo</taxon>
    </lineage>
</organism>
<gene>
    <name evidence="1" type="ORF">HUJ06_022251</name>
</gene>
<dbReference type="AlphaFoldDB" id="A0A822XTM0"/>
<protein>
    <submittedName>
        <fullName evidence="1">Uncharacterized protein</fullName>
    </submittedName>
</protein>
<dbReference type="Proteomes" id="UP000607653">
    <property type="component" value="Unassembled WGS sequence"/>
</dbReference>
<dbReference type="EMBL" id="DUZY01000001">
    <property type="protein sequence ID" value="DAD20788.1"/>
    <property type="molecule type" value="Genomic_DNA"/>
</dbReference>
<comment type="caution">
    <text evidence="1">The sequence shown here is derived from an EMBL/GenBank/DDBJ whole genome shotgun (WGS) entry which is preliminary data.</text>
</comment>
<evidence type="ECO:0000313" key="1">
    <source>
        <dbReference type="EMBL" id="DAD20788.1"/>
    </source>
</evidence>
<evidence type="ECO:0000313" key="2">
    <source>
        <dbReference type="Proteomes" id="UP000607653"/>
    </source>
</evidence>
<sequence>MAITNDGTATTTTMTTGSSLALLTPISSPCLNGRCRSQSSSSPRPQLHPAYVLVSIECPSAAYNLCQGHMLGLDYVPRHMAPWVAADGKALDFGLGLGETL</sequence>
<proteinExistence type="predicted"/>
<keyword evidence="2" id="KW-1185">Reference proteome</keyword>
<accession>A0A822XTM0</accession>
<reference evidence="1 2" key="1">
    <citation type="journal article" date="2020" name="Mol. Biol. Evol.">
        <title>Distinct Expression and Methylation Patterns for Genes with Different Fates following a Single Whole-Genome Duplication in Flowering Plants.</title>
        <authorList>
            <person name="Shi T."/>
            <person name="Rahmani R.S."/>
            <person name="Gugger P.F."/>
            <person name="Wang M."/>
            <person name="Li H."/>
            <person name="Zhang Y."/>
            <person name="Li Z."/>
            <person name="Wang Q."/>
            <person name="Van de Peer Y."/>
            <person name="Marchal K."/>
            <person name="Chen J."/>
        </authorList>
    </citation>
    <scope>NUCLEOTIDE SEQUENCE [LARGE SCALE GENOMIC DNA]</scope>
    <source>
        <tissue evidence="1">Leaf</tissue>
    </source>
</reference>
<name>A0A822XTM0_NELNU</name>